<comment type="caution">
    <text evidence="1">The sequence shown here is derived from an EMBL/GenBank/DDBJ whole genome shotgun (WGS) entry which is preliminary data.</text>
</comment>
<protein>
    <submittedName>
        <fullName evidence="1">Uncharacterized protein</fullName>
    </submittedName>
</protein>
<dbReference type="Proteomes" id="UP000310066">
    <property type="component" value="Unassembled WGS sequence"/>
</dbReference>
<organism evidence="1 2">
    <name type="scientific">Friedmanniomyces endolithicus</name>
    <dbReference type="NCBI Taxonomy" id="329885"/>
    <lineage>
        <taxon>Eukaryota</taxon>
        <taxon>Fungi</taxon>
        <taxon>Dikarya</taxon>
        <taxon>Ascomycota</taxon>
        <taxon>Pezizomycotina</taxon>
        <taxon>Dothideomycetes</taxon>
        <taxon>Dothideomycetidae</taxon>
        <taxon>Mycosphaerellales</taxon>
        <taxon>Teratosphaeriaceae</taxon>
        <taxon>Friedmanniomyces</taxon>
    </lineage>
</organism>
<accession>A0A4U0US78</accession>
<name>A0A4U0US78_9PEZI</name>
<dbReference type="OrthoDB" id="10296984at2759"/>
<evidence type="ECO:0000313" key="1">
    <source>
        <dbReference type="EMBL" id="TKA38891.1"/>
    </source>
</evidence>
<dbReference type="AlphaFoldDB" id="A0A4U0US78"/>
<gene>
    <name evidence="1" type="ORF">B0A54_09940</name>
</gene>
<proteinExistence type="predicted"/>
<sequence>MAAPPCADAADPNNHTPGHFCIPIRQPCSKPNWTDNVPPHAPVFPVCLACQWDTIFSEVWLYQGDVTMSLESPAGPPNLLPNFAMGPNFPGTPLPYDGPALAPAVLPPCNGATLLPAGTAVGHLTRLCSPCEKHQQELCLTRQGPNCPQQLVLPWESRGLSAPGFTHTCVCRRLLIGLFGDENLCSSHRFDLIERITDRRDRNDQWLQSLDAVPAQGGWLACTASAAVENRRFNNGTLRACLCGSDVDVGPNRTFEVLACMSCGGMNHVVAPASSRHVLSLARTLDRPGRPIALGRPRSRKTAAYATNVLD</sequence>
<dbReference type="EMBL" id="NAJP01000042">
    <property type="protein sequence ID" value="TKA38891.1"/>
    <property type="molecule type" value="Genomic_DNA"/>
</dbReference>
<evidence type="ECO:0000313" key="2">
    <source>
        <dbReference type="Proteomes" id="UP000310066"/>
    </source>
</evidence>
<reference evidence="1 2" key="1">
    <citation type="submission" date="2017-03" db="EMBL/GenBank/DDBJ databases">
        <title>Genomes of endolithic fungi from Antarctica.</title>
        <authorList>
            <person name="Coleine C."/>
            <person name="Masonjones S."/>
            <person name="Stajich J.E."/>
        </authorList>
    </citation>
    <scope>NUCLEOTIDE SEQUENCE [LARGE SCALE GENOMIC DNA]</scope>
    <source>
        <strain evidence="1 2">CCFEE 5311</strain>
    </source>
</reference>